<dbReference type="EMBL" id="CP013109">
    <property type="protein sequence ID" value="APG93551.1"/>
    <property type="molecule type" value="Genomic_DNA"/>
</dbReference>
<protein>
    <submittedName>
        <fullName evidence="1">Uncharacterized protein</fullName>
    </submittedName>
</protein>
<evidence type="ECO:0000313" key="2">
    <source>
        <dbReference type="Proteomes" id="UP000182306"/>
    </source>
</evidence>
<accession>A0A1L3LTX9</accession>
<sequence>MKTRYIIEESVLRCAVLAPAIDANVSCNRSRHILGFLKIFILMSLR</sequence>
<keyword evidence="1" id="KW-0614">Plasmid</keyword>
<geneLocation type="plasmid" evidence="1 2">
    <name>B</name>
</geneLocation>
<dbReference type="KEGG" id="same:SAMCFNEI73_pB0354"/>
<gene>
    <name evidence="1" type="ORF">SAMCFNEI73_pB0354</name>
</gene>
<dbReference type="AlphaFoldDB" id="A0A1L3LTX9"/>
<dbReference type="Proteomes" id="UP000182306">
    <property type="component" value="Plasmid B"/>
</dbReference>
<proteinExistence type="predicted"/>
<evidence type="ECO:0000313" key="1">
    <source>
        <dbReference type="EMBL" id="APG93551.1"/>
    </source>
</evidence>
<name>A0A1L3LTX9_9HYPH</name>
<organism evidence="1 2">
    <name type="scientific">Sinorhizobium americanum</name>
    <dbReference type="NCBI Taxonomy" id="194963"/>
    <lineage>
        <taxon>Bacteria</taxon>
        <taxon>Pseudomonadati</taxon>
        <taxon>Pseudomonadota</taxon>
        <taxon>Alphaproteobacteria</taxon>
        <taxon>Hyphomicrobiales</taxon>
        <taxon>Rhizobiaceae</taxon>
        <taxon>Sinorhizobium/Ensifer group</taxon>
        <taxon>Sinorhizobium</taxon>
    </lineage>
</organism>
<reference evidence="1 2" key="1">
    <citation type="submission" date="2015-10" db="EMBL/GenBank/DDBJ databases">
        <title>Genomic differences between typical nodule nitrogen-fixing rhizobial strains and those coming from bean seeds.</title>
        <authorList>
            <person name="Peralta H."/>
            <person name="Aguilar-Vera A."/>
            <person name="Diaz R."/>
            <person name="Mora Y."/>
            <person name="Martinez-Batallar G."/>
            <person name="Salazar E."/>
            <person name="Vargas-Lagunas C."/>
            <person name="Encarnacion S."/>
            <person name="Girard L."/>
            <person name="Mora J."/>
        </authorList>
    </citation>
    <scope>NUCLEOTIDE SEQUENCE [LARGE SCALE GENOMIC DNA]</scope>
    <source>
        <strain evidence="1 2">CFNEI 73</strain>
        <plasmid evidence="1 2">B</plasmid>
    </source>
</reference>
<keyword evidence="2" id="KW-1185">Reference proteome</keyword>